<proteinExistence type="predicted"/>
<keyword evidence="2" id="KW-1185">Reference proteome</keyword>
<dbReference type="RefSeq" id="WP_290265154.1">
    <property type="nucleotide sequence ID" value="NZ_JAUFQG010000006.1"/>
</dbReference>
<dbReference type="EMBL" id="JBHSCX010000015">
    <property type="protein sequence ID" value="MFC4363082.1"/>
    <property type="molecule type" value="Genomic_DNA"/>
</dbReference>
<comment type="caution">
    <text evidence="1">The sequence shown here is derived from an EMBL/GenBank/DDBJ whole genome shotgun (WGS) entry which is preliminary data.</text>
</comment>
<protein>
    <recommendedName>
        <fullName evidence="3">Alpha/beta hydrolase</fullName>
    </recommendedName>
</protein>
<name>A0ABV8V5F2_9GAMM</name>
<dbReference type="Proteomes" id="UP001595840">
    <property type="component" value="Unassembled WGS sequence"/>
</dbReference>
<sequence>MTQPIPSFELLAGPAAYRHILKNGLEPQQLATIFGASGAAKWLTIYGLDRAIFESWLPKADKSLHLLGTSIGAWKLAAAGQSQPGWALNELAEGYILQSYEEGITKQIVHRELIAILDRFLQQPQVDDLLTQNRFHYHCGVARCHGALSGDTGWPLARGMASAFARNLRGRSGLNGQFERVIFTDARAQPDVRSLDGIATETQTLNRNNLRDAVIASGSIPYVMAAKTAISGAPSGVYRDGGLIDYHPVPSNFWAEPGLILYPHFYRWLLPGWYDKYLPSRRAKAQALNNVIMVVPTDAYVAQLPGGQIPDRKDFQRFKGNEAERQRRWRQVKDKSESLGAEFLAIAQSGDWLQVLRPL</sequence>
<evidence type="ECO:0000313" key="1">
    <source>
        <dbReference type="EMBL" id="MFC4363082.1"/>
    </source>
</evidence>
<gene>
    <name evidence="1" type="ORF">ACFOX3_12265</name>
</gene>
<dbReference type="InterPro" id="IPR016035">
    <property type="entry name" value="Acyl_Trfase/lysoPLipase"/>
</dbReference>
<organism evidence="1 2">
    <name type="scientific">Simiduia curdlanivorans</name>
    <dbReference type="NCBI Taxonomy" id="1492769"/>
    <lineage>
        <taxon>Bacteria</taxon>
        <taxon>Pseudomonadati</taxon>
        <taxon>Pseudomonadota</taxon>
        <taxon>Gammaproteobacteria</taxon>
        <taxon>Cellvibrionales</taxon>
        <taxon>Cellvibrionaceae</taxon>
        <taxon>Simiduia</taxon>
    </lineage>
</organism>
<evidence type="ECO:0000313" key="2">
    <source>
        <dbReference type="Proteomes" id="UP001595840"/>
    </source>
</evidence>
<accession>A0ABV8V5F2</accession>
<dbReference type="SUPFAM" id="SSF52151">
    <property type="entry name" value="FabD/lysophospholipase-like"/>
    <property type="match status" value="1"/>
</dbReference>
<evidence type="ECO:0008006" key="3">
    <source>
        <dbReference type="Google" id="ProtNLM"/>
    </source>
</evidence>
<reference evidence="2" key="1">
    <citation type="journal article" date="2019" name="Int. J. Syst. Evol. Microbiol.">
        <title>The Global Catalogue of Microorganisms (GCM) 10K type strain sequencing project: providing services to taxonomists for standard genome sequencing and annotation.</title>
        <authorList>
            <consortium name="The Broad Institute Genomics Platform"/>
            <consortium name="The Broad Institute Genome Sequencing Center for Infectious Disease"/>
            <person name="Wu L."/>
            <person name="Ma J."/>
        </authorList>
    </citation>
    <scope>NUCLEOTIDE SEQUENCE [LARGE SCALE GENOMIC DNA]</scope>
    <source>
        <strain evidence="2">CECT 8570</strain>
    </source>
</reference>